<dbReference type="CDD" id="cd09272">
    <property type="entry name" value="RNase_HI_RT_Ty1"/>
    <property type="match status" value="1"/>
</dbReference>
<protein>
    <recommendedName>
        <fullName evidence="2">Copia protein</fullName>
    </recommendedName>
</protein>
<dbReference type="AlphaFoldDB" id="A0AAW2SR99"/>
<reference evidence="1" key="2">
    <citation type="journal article" date="2024" name="Plant">
        <title>Genomic evolution and insights into agronomic trait innovations of Sesamum species.</title>
        <authorList>
            <person name="Miao H."/>
            <person name="Wang L."/>
            <person name="Qu L."/>
            <person name="Liu H."/>
            <person name="Sun Y."/>
            <person name="Le M."/>
            <person name="Wang Q."/>
            <person name="Wei S."/>
            <person name="Zheng Y."/>
            <person name="Lin W."/>
            <person name="Duan Y."/>
            <person name="Cao H."/>
            <person name="Xiong S."/>
            <person name="Wang X."/>
            <person name="Wei L."/>
            <person name="Li C."/>
            <person name="Ma Q."/>
            <person name="Ju M."/>
            <person name="Zhao R."/>
            <person name="Li G."/>
            <person name="Mu C."/>
            <person name="Tian Q."/>
            <person name="Mei H."/>
            <person name="Zhang T."/>
            <person name="Gao T."/>
            <person name="Zhang H."/>
        </authorList>
    </citation>
    <scope>NUCLEOTIDE SEQUENCE</scope>
    <source>
        <strain evidence="1">KEN1</strain>
    </source>
</reference>
<evidence type="ECO:0000313" key="1">
    <source>
        <dbReference type="EMBL" id="KAL0395090.1"/>
    </source>
</evidence>
<evidence type="ECO:0008006" key="2">
    <source>
        <dbReference type="Google" id="ProtNLM"/>
    </source>
</evidence>
<organism evidence="1">
    <name type="scientific">Sesamum latifolium</name>
    <dbReference type="NCBI Taxonomy" id="2727402"/>
    <lineage>
        <taxon>Eukaryota</taxon>
        <taxon>Viridiplantae</taxon>
        <taxon>Streptophyta</taxon>
        <taxon>Embryophyta</taxon>
        <taxon>Tracheophyta</taxon>
        <taxon>Spermatophyta</taxon>
        <taxon>Magnoliopsida</taxon>
        <taxon>eudicotyledons</taxon>
        <taxon>Gunneridae</taxon>
        <taxon>Pentapetalae</taxon>
        <taxon>asterids</taxon>
        <taxon>lamiids</taxon>
        <taxon>Lamiales</taxon>
        <taxon>Pedaliaceae</taxon>
        <taxon>Sesamum</taxon>
    </lineage>
</organism>
<name>A0AAW2SR99_9LAMI</name>
<reference evidence="1" key="1">
    <citation type="submission" date="2020-06" db="EMBL/GenBank/DDBJ databases">
        <authorList>
            <person name="Li T."/>
            <person name="Hu X."/>
            <person name="Zhang T."/>
            <person name="Song X."/>
            <person name="Zhang H."/>
            <person name="Dai N."/>
            <person name="Sheng W."/>
            <person name="Hou X."/>
            <person name="Wei L."/>
        </authorList>
    </citation>
    <scope>NUCLEOTIDE SEQUENCE</scope>
    <source>
        <strain evidence="1">KEN1</strain>
        <tissue evidence="1">Leaf</tissue>
    </source>
</reference>
<sequence length="159" mass="17765">MAAIVEAKHAVMVEWYSCTATARDSMEAWMAWKSAWECMAEEAEYRSLAPTVCELTWIGYLLQDFKVSFQTPIPLSCDNNATIPITVNPVFHEKTKHLEIDCHIVKDKFKTCYVLPTHIATKDQVADVLTKPLSAPTFLSLKSKLNLVTFSQSSTSGGC</sequence>
<comment type="caution">
    <text evidence="1">The sequence shown here is derived from an EMBL/GenBank/DDBJ whole genome shotgun (WGS) entry which is preliminary data.</text>
</comment>
<dbReference type="PANTHER" id="PTHR11439">
    <property type="entry name" value="GAG-POL-RELATED RETROTRANSPOSON"/>
    <property type="match status" value="1"/>
</dbReference>
<dbReference type="EMBL" id="JACGWN010000016">
    <property type="protein sequence ID" value="KAL0395090.1"/>
    <property type="molecule type" value="Genomic_DNA"/>
</dbReference>
<gene>
    <name evidence="1" type="ORF">Slati_4475200</name>
</gene>
<dbReference type="PANTHER" id="PTHR11439:SF465">
    <property type="entry name" value="REVERSE TRANSCRIPTASE TY1_COPIA-TYPE DOMAIN-CONTAINING PROTEIN"/>
    <property type="match status" value="1"/>
</dbReference>
<proteinExistence type="predicted"/>
<accession>A0AAW2SR99</accession>